<dbReference type="GO" id="GO:0005634">
    <property type="term" value="C:nucleus"/>
    <property type="evidence" value="ECO:0007669"/>
    <property type="project" value="TreeGrafter"/>
</dbReference>
<sequence>MPFKTLADLQKDEDVEEDGSDNEYYAGGESSGQTIRGNPAQDPRRNSAARQSGSSRHRLVSAILDRARQQLGQPQVADAGSAARPSGAFHGTGYRLGDTESPGSDAYEPAGAPTPARTRIVTKTITFYRNGFIVDDGELRRLDDPAQAAFLADIHAGVVPRELEEPDLSELSVNLVDRSFEDYTAPSDKAAASRRRPFEGGGYRLGEAAEEPPKEPAATSQRTANTCTSDVVEPDDLDPDAPTTQVQVRLADGSRLVMRLNTTHRVRDLRSLVCSHRADYAGTPFVFQTVLPRRTLEEESQTLAEANLLNSVVVQQLQQQ</sequence>
<dbReference type="SMART" id="SM00553">
    <property type="entry name" value="SEP"/>
    <property type="match status" value="1"/>
</dbReference>
<reference evidence="4 5" key="1">
    <citation type="journal article" date="2004" name="Nature">
        <title>Genome sequence of the ultrasmall unicellular red alga Cyanidioschyzon merolae 10D.</title>
        <authorList>
            <person name="Matsuzaki M."/>
            <person name="Misumi O."/>
            <person name="Shin-i T."/>
            <person name="Maruyama S."/>
            <person name="Takahara M."/>
            <person name="Miyagishima S."/>
            <person name="Mori T."/>
            <person name="Nishida K."/>
            <person name="Yagisawa F."/>
            <person name="Nishida K."/>
            <person name="Yoshida Y."/>
            <person name="Nishimura Y."/>
            <person name="Nakao S."/>
            <person name="Kobayashi T."/>
            <person name="Momoyama Y."/>
            <person name="Higashiyama T."/>
            <person name="Minoda A."/>
            <person name="Sano M."/>
            <person name="Nomoto H."/>
            <person name="Oishi K."/>
            <person name="Hayashi H."/>
            <person name="Ohta F."/>
            <person name="Nishizaka S."/>
            <person name="Haga S."/>
            <person name="Miura S."/>
            <person name="Morishita T."/>
            <person name="Kabeya Y."/>
            <person name="Terasawa K."/>
            <person name="Suzuki Y."/>
            <person name="Ishii Y."/>
            <person name="Asakawa S."/>
            <person name="Takano H."/>
            <person name="Ohta N."/>
            <person name="Kuroiwa H."/>
            <person name="Tanaka K."/>
            <person name="Shimizu N."/>
            <person name="Sugano S."/>
            <person name="Sato N."/>
            <person name="Nozaki H."/>
            <person name="Ogasawara N."/>
            <person name="Kohara Y."/>
            <person name="Kuroiwa T."/>
        </authorList>
    </citation>
    <scope>NUCLEOTIDE SEQUENCE [LARGE SCALE GENOMIC DNA]</scope>
    <source>
        <strain evidence="4 5">10D</strain>
    </source>
</reference>
<dbReference type="Pfam" id="PF00789">
    <property type="entry name" value="UBX"/>
    <property type="match status" value="1"/>
</dbReference>
<dbReference type="KEGG" id="cme:CYME_CMS005C"/>
<dbReference type="GO" id="GO:0031468">
    <property type="term" value="P:nuclear membrane reassembly"/>
    <property type="evidence" value="ECO:0007669"/>
    <property type="project" value="TreeGrafter"/>
</dbReference>
<feature type="region of interest" description="Disordered" evidence="1">
    <location>
        <begin position="1"/>
        <end position="116"/>
    </location>
</feature>
<dbReference type="STRING" id="280699.M1VBG8"/>
<dbReference type="Gene3D" id="3.30.420.210">
    <property type="entry name" value="SEP domain"/>
    <property type="match status" value="1"/>
</dbReference>
<dbReference type="AlphaFoldDB" id="M1VBG8"/>
<dbReference type="eggNOG" id="KOG2086">
    <property type="taxonomic scope" value="Eukaryota"/>
</dbReference>
<evidence type="ECO:0000256" key="1">
    <source>
        <dbReference type="SAM" id="MobiDB-lite"/>
    </source>
</evidence>
<dbReference type="SUPFAM" id="SSF102848">
    <property type="entry name" value="NSFL1 (p97 ATPase) cofactor p47, SEP domain"/>
    <property type="match status" value="1"/>
</dbReference>
<dbReference type="InterPro" id="IPR036241">
    <property type="entry name" value="NSFL1C_SEP_dom_sf"/>
</dbReference>
<dbReference type="Proteomes" id="UP000007014">
    <property type="component" value="Chromosome 19"/>
</dbReference>
<evidence type="ECO:0000259" key="3">
    <source>
        <dbReference type="PROSITE" id="PS51399"/>
    </source>
</evidence>
<dbReference type="CDD" id="cd01770">
    <property type="entry name" value="UBX_UBXN2"/>
    <property type="match status" value="1"/>
</dbReference>
<protein>
    <submittedName>
        <fullName evidence="4">Similar to human p47 protein</fullName>
    </submittedName>
</protein>
<dbReference type="GO" id="GO:0007030">
    <property type="term" value="P:Golgi organization"/>
    <property type="evidence" value="ECO:0007669"/>
    <property type="project" value="TreeGrafter"/>
</dbReference>
<feature type="domain" description="UBX" evidence="2">
    <location>
        <begin position="239"/>
        <end position="316"/>
    </location>
</feature>
<dbReference type="GeneID" id="16997299"/>
<feature type="compositionally biased region" description="Acidic residues" evidence="1">
    <location>
        <begin position="11"/>
        <end position="21"/>
    </location>
</feature>
<dbReference type="InterPro" id="IPR001012">
    <property type="entry name" value="UBX_dom"/>
</dbReference>
<dbReference type="RefSeq" id="XP_005538695.1">
    <property type="nucleotide sequence ID" value="XM_005538638.1"/>
</dbReference>
<dbReference type="PROSITE" id="PS51399">
    <property type="entry name" value="SEP"/>
    <property type="match status" value="1"/>
</dbReference>
<dbReference type="Gene3D" id="3.10.20.90">
    <property type="entry name" value="Phosphatidylinositol 3-kinase Catalytic Subunit, Chain A, domain 1"/>
    <property type="match status" value="1"/>
</dbReference>
<organism evidence="4 5">
    <name type="scientific">Cyanidioschyzon merolae (strain NIES-3377 / 10D)</name>
    <name type="common">Unicellular red alga</name>
    <dbReference type="NCBI Taxonomy" id="280699"/>
    <lineage>
        <taxon>Eukaryota</taxon>
        <taxon>Rhodophyta</taxon>
        <taxon>Bangiophyceae</taxon>
        <taxon>Cyanidiales</taxon>
        <taxon>Cyanidiaceae</taxon>
        <taxon>Cyanidioschyzon</taxon>
    </lineage>
</organism>
<dbReference type="GO" id="GO:0000045">
    <property type="term" value="P:autophagosome assembly"/>
    <property type="evidence" value="ECO:0007669"/>
    <property type="project" value="TreeGrafter"/>
</dbReference>
<dbReference type="OMA" id="NKDHTDK"/>
<dbReference type="SMART" id="SM00166">
    <property type="entry name" value="UBX"/>
    <property type="match status" value="1"/>
</dbReference>
<dbReference type="SUPFAM" id="SSF54236">
    <property type="entry name" value="Ubiquitin-like"/>
    <property type="match status" value="1"/>
</dbReference>
<feature type="region of interest" description="Disordered" evidence="1">
    <location>
        <begin position="186"/>
        <end position="226"/>
    </location>
</feature>
<reference evidence="4 5" key="2">
    <citation type="journal article" date="2007" name="BMC Biol.">
        <title>A 100%-complete sequence reveals unusually simple genomic features in the hot-spring red alga Cyanidioschyzon merolae.</title>
        <authorList>
            <person name="Nozaki H."/>
            <person name="Takano H."/>
            <person name="Misumi O."/>
            <person name="Terasawa K."/>
            <person name="Matsuzaki M."/>
            <person name="Maruyama S."/>
            <person name="Nishida K."/>
            <person name="Yagisawa F."/>
            <person name="Yoshida Y."/>
            <person name="Fujiwara T."/>
            <person name="Takio S."/>
            <person name="Tamura K."/>
            <person name="Chung S.J."/>
            <person name="Nakamura S."/>
            <person name="Kuroiwa H."/>
            <person name="Tanaka K."/>
            <person name="Sato N."/>
            <person name="Kuroiwa T."/>
        </authorList>
    </citation>
    <scope>NUCLEOTIDE SEQUENCE [LARGE SCALE GENOMIC DNA]</scope>
    <source>
        <strain evidence="4 5">10D</strain>
    </source>
</reference>
<keyword evidence="5" id="KW-1185">Reference proteome</keyword>
<dbReference type="PANTHER" id="PTHR23333:SF20">
    <property type="entry name" value="NSFL1 COFACTOR P47"/>
    <property type="match status" value="1"/>
</dbReference>
<evidence type="ECO:0000313" key="5">
    <source>
        <dbReference type="Proteomes" id="UP000007014"/>
    </source>
</evidence>
<feature type="domain" description="SEP" evidence="3">
    <location>
        <begin position="120"/>
        <end position="184"/>
    </location>
</feature>
<dbReference type="GO" id="GO:0005829">
    <property type="term" value="C:cytosol"/>
    <property type="evidence" value="ECO:0007669"/>
    <property type="project" value="TreeGrafter"/>
</dbReference>
<dbReference type="GO" id="GO:0061025">
    <property type="term" value="P:membrane fusion"/>
    <property type="evidence" value="ECO:0007669"/>
    <property type="project" value="TreeGrafter"/>
</dbReference>
<accession>M1VBG8</accession>
<dbReference type="GO" id="GO:0043161">
    <property type="term" value="P:proteasome-mediated ubiquitin-dependent protein catabolic process"/>
    <property type="evidence" value="ECO:0007669"/>
    <property type="project" value="TreeGrafter"/>
</dbReference>
<dbReference type="Pfam" id="PF08059">
    <property type="entry name" value="SEP"/>
    <property type="match status" value="1"/>
</dbReference>
<dbReference type="PROSITE" id="PS50033">
    <property type="entry name" value="UBX"/>
    <property type="match status" value="1"/>
</dbReference>
<dbReference type="Gramene" id="CMS005CT">
    <property type="protein sequence ID" value="CMS005CT"/>
    <property type="gene ID" value="CMS005C"/>
</dbReference>
<dbReference type="InterPro" id="IPR029071">
    <property type="entry name" value="Ubiquitin-like_domsf"/>
</dbReference>
<dbReference type="OrthoDB" id="25887at2759"/>
<name>M1VBG8_CYAM1</name>
<dbReference type="HOGENOM" id="CLU_029402_4_0_1"/>
<dbReference type="PANTHER" id="PTHR23333">
    <property type="entry name" value="UBX DOMAIN CONTAINING PROTEIN"/>
    <property type="match status" value="1"/>
</dbReference>
<evidence type="ECO:0000313" key="4">
    <source>
        <dbReference type="EMBL" id="BAM82659.1"/>
    </source>
</evidence>
<evidence type="ECO:0000259" key="2">
    <source>
        <dbReference type="PROSITE" id="PS50033"/>
    </source>
</evidence>
<dbReference type="InterPro" id="IPR012989">
    <property type="entry name" value="SEP_domain"/>
</dbReference>
<gene>
    <name evidence="4" type="ORF">CYME_CMS005C</name>
</gene>
<dbReference type="EMBL" id="AP006501">
    <property type="protein sequence ID" value="BAM82659.1"/>
    <property type="molecule type" value="Genomic_DNA"/>
</dbReference>
<proteinExistence type="predicted"/>
<dbReference type="GO" id="GO:0043130">
    <property type="term" value="F:ubiquitin binding"/>
    <property type="evidence" value="ECO:0007669"/>
    <property type="project" value="TreeGrafter"/>
</dbReference>